<keyword evidence="1" id="KW-0547">Nucleotide-binding</keyword>
<dbReference type="SUPFAM" id="SSF52540">
    <property type="entry name" value="P-loop containing nucleoside triphosphate hydrolases"/>
    <property type="match status" value="1"/>
</dbReference>
<evidence type="ECO:0000256" key="3">
    <source>
        <dbReference type="SAM" id="MobiDB-lite"/>
    </source>
</evidence>
<evidence type="ECO:0000313" key="6">
    <source>
        <dbReference type="Proteomes" id="UP000319818"/>
    </source>
</evidence>
<dbReference type="InterPro" id="IPR027417">
    <property type="entry name" value="P-loop_NTPase"/>
</dbReference>
<keyword evidence="2" id="KW-0067">ATP-binding</keyword>
<dbReference type="SMART" id="SM00382">
    <property type="entry name" value="AAA"/>
    <property type="match status" value="1"/>
</dbReference>
<dbReference type="OrthoDB" id="5496274at2"/>
<feature type="domain" description="Sigma-54 factor interaction" evidence="4">
    <location>
        <begin position="134"/>
        <end position="361"/>
    </location>
</feature>
<feature type="compositionally biased region" description="Low complexity" evidence="3">
    <location>
        <begin position="468"/>
        <end position="485"/>
    </location>
</feature>
<dbReference type="PROSITE" id="PS50045">
    <property type="entry name" value="SIGMA54_INTERACT_4"/>
    <property type="match status" value="1"/>
</dbReference>
<evidence type="ECO:0000259" key="4">
    <source>
        <dbReference type="PROSITE" id="PS50045"/>
    </source>
</evidence>
<dbReference type="Gene3D" id="3.40.50.300">
    <property type="entry name" value="P-loop containing nucleotide triphosphate hydrolases"/>
    <property type="match status" value="1"/>
</dbReference>
<accession>A0A543FSN7</accession>
<dbReference type="Proteomes" id="UP000319818">
    <property type="component" value="Unassembled WGS sequence"/>
</dbReference>
<evidence type="ECO:0000256" key="1">
    <source>
        <dbReference type="ARBA" id="ARBA00022741"/>
    </source>
</evidence>
<comment type="caution">
    <text evidence="5">The sequence shown here is derived from an EMBL/GenBank/DDBJ whole genome shotgun (WGS) entry which is preliminary data.</text>
</comment>
<dbReference type="EMBL" id="VFPH01000002">
    <property type="protein sequence ID" value="TQM36853.1"/>
    <property type="molecule type" value="Genomic_DNA"/>
</dbReference>
<gene>
    <name evidence="5" type="ORF">FB388_4040</name>
</gene>
<dbReference type="GO" id="GO:0005524">
    <property type="term" value="F:ATP binding"/>
    <property type="evidence" value="ECO:0007669"/>
    <property type="project" value="UniProtKB-KW"/>
</dbReference>
<feature type="region of interest" description="Disordered" evidence="3">
    <location>
        <begin position="459"/>
        <end position="485"/>
    </location>
</feature>
<dbReference type="FunFam" id="3.40.50.300:FF:000006">
    <property type="entry name" value="DNA-binding transcriptional regulator NtrC"/>
    <property type="match status" value="1"/>
</dbReference>
<sequence length="485" mass="51920">MGDAELTCAVHAGGPGDALLAGCVAQDLSRRGVIVADISGGAPPEAPTLFVCAVPDENSPKTVAQLARNACRVLVVVGPCPPSHGLTWELLSHGASDIMSWRPEDQPGAAVRSRLERWSQIDETVAAPFVRQQLVGRSSAWLAALRRAVEIAYFATSSLLLVGESGTGKELAARLFHHLDPRRDKGDLIVVDCTTIVPTLSGSELFGHERGAFTGAMSAREGAFAAADRGTLFLDEVGELPLVMQAELLRVVQEGTYKRVGSDRWRTTRFRLVCATNRDLAAELSAGRFRLDLFHRLAANVVRLPPLRERPGDVLPLFTHFLAEAVGSDLELHPAVAEFIERRDYPGNVRDLRQLALRIAVRHVGAGPVTPGDVPDEERPAAGLAPVESAVESAVGAPLVDQVVAAALRDGCGYRDIRNAAGEAAVRLAVESAGGDLMVAARQLGVTRRMLEQRRALARDDTSAMGWAERSTSRSPTSATARWAD</sequence>
<reference evidence="5 6" key="1">
    <citation type="submission" date="2019-06" db="EMBL/GenBank/DDBJ databases">
        <title>Sequencing the genomes of 1000 actinobacteria strains.</title>
        <authorList>
            <person name="Klenk H.-P."/>
        </authorList>
    </citation>
    <scope>NUCLEOTIDE SEQUENCE [LARGE SCALE GENOMIC DNA]</scope>
    <source>
        <strain evidence="5 6">DSM 45511</strain>
    </source>
</reference>
<dbReference type="InterPro" id="IPR058031">
    <property type="entry name" value="AAA_lid_NorR"/>
</dbReference>
<dbReference type="AlphaFoldDB" id="A0A543FSN7"/>
<evidence type="ECO:0000256" key="2">
    <source>
        <dbReference type="ARBA" id="ARBA00022840"/>
    </source>
</evidence>
<dbReference type="Pfam" id="PF25601">
    <property type="entry name" value="AAA_lid_14"/>
    <property type="match status" value="1"/>
</dbReference>
<dbReference type="InterPro" id="IPR003593">
    <property type="entry name" value="AAA+_ATPase"/>
</dbReference>
<proteinExistence type="predicted"/>
<organism evidence="5 6">
    <name type="scientific">Pseudonocardia cypriaca</name>
    <dbReference type="NCBI Taxonomy" id="882449"/>
    <lineage>
        <taxon>Bacteria</taxon>
        <taxon>Bacillati</taxon>
        <taxon>Actinomycetota</taxon>
        <taxon>Actinomycetes</taxon>
        <taxon>Pseudonocardiales</taxon>
        <taxon>Pseudonocardiaceae</taxon>
        <taxon>Pseudonocardia</taxon>
    </lineage>
</organism>
<protein>
    <submittedName>
        <fullName evidence="5">Sigma-54 interacting transcriptional regulator</fullName>
    </submittedName>
</protein>
<dbReference type="CDD" id="cd00009">
    <property type="entry name" value="AAA"/>
    <property type="match status" value="1"/>
</dbReference>
<name>A0A543FSN7_9PSEU</name>
<evidence type="ECO:0000313" key="5">
    <source>
        <dbReference type="EMBL" id="TQM36853.1"/>
    </source>
</evidence>
<dbReference type="Gene3D" id="1.10.8.60">
    <property type="match status" value="1"/>
</dbReference>
<dbReference type="InterPro" id="IPR002078">
    <property type="entry name" value="Sigma_54_int"/>
</dbReference>
<dbReference type="Pfam" id="PF00158">
    <property type="entry name" value="Sigma54_activat"/>
    <property type="match status" value="1"/>
</dbReference>
<dbReference type="GO" id="GO:0006355">
    <property type="term" value="P:regulation of DNA-templated transcription"/>
    <property type="evidence" value="ECO:0007669"/>
    <property type="project" value="InterPro"/>
</dbReference>
<dbReference type="PANTHER" id="PTHR32071:SF81">
    <property type="entry name" value="PROPIONATE CATABOLISM OPERON REGULATORY PROTEIN"/>
    <property type="match status" value="1"/>
</dbReference>
<keyword evidence="6" id="KW-1185">Reference proteome</keyword>
<dbReference type="PANTHER" id="PTHR32071">
    <property type="entry name" value="TRANSCRIPTIONAL REGULATORY PROTEIN"/>
    <property type="match status" value="1"/>
</dbReference>